<protein>
    <recommendedName>
        <fullName evidence="1">Amine oxidase domain-containing protein</fullName>
    </recommendedName>
</protein>
<dbReference type="InterPro" id="IPR036188">
    <property type="entry name" value="FAD/NAD-bd_sf"/>
</dbReference>
<dbReference type="Gene3D" id="3.50.50.60">
    <property type="entry name" value="FAD/NAD(P)-binding domain"/>
    <property type="match status" value="1"/>
</dbReference>
<reference evidence="2" key="1">
    <citation type="submission" date="2021-02" db="EMBL/GenBank/DDBJ databases">
        <authorList>
            <person name="Dougan E. K."/>
            <person name="Rhodes N."/>
            <person name="Thang M."/>
            <person name="Chan C."/>
        </authorList>
    </citation>
    <scope>NUCLEOTIDE SEQUENCE</scope>
</reference>
<proteinExistence type="predicted"/>
<dbReference type="InterPro" id="IPR002937">
    <property type="entry name" value="Amino_oxidase"/>
</dbReference>
<comment type="caution">
    <text evidence="2">The sequence shown here is derived from an EMBL/GenBank/DDBJ whole genome shotgun (WGS) entry which is preliminary data.</text>
</comment>
<feature type="domain" description="Amine oxidase" evidence="1">
    <location>
        <begin position="15"/>
        <end position="412"/>
    </location>
</feature>
<dbReference type="SUPFAM" id="SSF51905">
    <property type="entry name" value="FAD/NAD(P)-binding domain"/>
    <property type="match status" value="1"/>
</dbReference>
<gene>
    <name evidence="2" type="ORF">SPIL2461_LOCUS12657</name>
</gene>
<dbReference type="Pfam" id="PF01593">
    <property type="entry name" value="Amino_oxidase"/>
    <property type="match status" value="1"/>
</dbReference>
<dbReference type="PANTHER" id="PTHR10742">
    <property type="entry name" value="FLAVIN MONOAMINE OXIDASE"/>
    <property type="match status" value="1"/>
</dbReference>
<dbReference type="PANTHER" id="PTHR10742:SF410">
    <property type="entry name" value="LYSINE-SPECIFIC HISTONE DEMETHYLASE 2"/>
    <property type="match status" value="1"/>
</dbReference>
<dbReference type="EMBL" id="CAJNIZ010026335">
    <property type="protein sequence ID" value="CAE7491043.1"/>
    <property type="molecule type" value="Genomic_DNA"/>
</dbReference>
<dbReference type="Gene3D" id="3.90.660.10">
    <property type="match status" value="1"/>
</dbReference>
<dbReference type="Proteomes" id="UP000649617">
    <property type="component" value="Unassembled WGS sequence"/>
</dbReference>
<keyword evidence="3" id="KW-1185">Reference proteome</keyword>
<evidence type="ECO:0000259" key="1">
    <source>
        <dbReference type="Pfam" id="PF01593"/>
    </source>
</evidence>
<evidence type="ECO:0000313" key="3">
    <source>
        <dbReference type="Proteomes" id="UP000649617"/>
    </source>
</evidence>
<accession>A0A812SUF6</accession>
<dbReference type="SUPFAM" id="SSF54373">
    <property type="entry name" value="FAD-linked reductases, C-terminal domain"/>
    <property type="match status" value="1"/>
</dbReference>
<dbReference type="InterPro" id="IPR050281">
    <property type="entry name" value="Flavin_monoamine_oxidase"/>
</dbReference>
<dbReference type="OrthoDB" id="5046242at2759"/>
<dbReference type="GO" id="GO:0016491">
    <property type="term" value="F:oxidoreductase activity"/>
    <property type="evidence" value="ECO:0007669"/>
    <property type="project" value="InterPro"/>
</dbReference>
<organism evidence="2 3">
    <name type="scientific">Symbiodinium pilosum</name>
    <name type="common">Dinoflagellate</name>
    <dbReference type="NCBI Taxonomy" id="2952"/>
    <lineage>
        <taxon>Eukaryota</taxon>
        <taxon>Sar</taxon>
        <taxon>Alveolata</taxon>
        <taxon>Dinophyceae</taxon>
        <taxon>Suessiales</taxon>
        <taxon>Symbiodiniaceae</taxon>
        <taxon>Symbiodinium</taxon>
    </lineage>
</organism>
<name>A0A812SUF6_SYMPI</name>
<evidence type="ECO:0000313" key="2">
    <source>
        <dbReference type="EMBL" id="CAE7491043.1"/>
    </source>
</evidence>
<dbReference type="AlphaFoldDB" id="A0A812SUF6"/>
<sequence length="481" mass="52315">MKALSSIFECAFAGVEEGAHWVHGGTENVPVATLLEMYNVSQVRVGGDDDYEGSRDQLLLISQKGETLSAAQRDLSFDLFASARAASQAFAEDALSDNATNVSVADVWHRALQFNYSAEGQVLLDWHKKVSYEQDSGASIDKLSALAEYVADYTDFYSDRSMGREKHGDGFVEGGYSTLVRRLAAGLDIRLQSPVTRIHYSDAGVAVTAKGEVLRGTALILTASIGALQAESITFEPALPSWKLDALRRLGMGNVAKVLVRLSERVPRLQSVYSLGQLLSEQQQGHDLISFCIWDGHEHASKPVLECFLGGEQAVTAEKIDAEQLKRRVSRELNSSLGIAAVEEVTITKWSTNPYIRGAWSYAPVNSSVKDFDAMARSVGRLHFAGEGTCRLLYGNVHAAVVSGARAAHDLLDLEEGNLQRWPLFRQATGLEKAPHIPGCPVICVVISMGSGLLSQQRVCLMACVVEASKKVIEKSYGKIH</sequence>